<organism evidence="1 2">
    <name type="scientific">Anaerovirgula multivorans</name>
    <dbReference type="NCBI Taxonomy" id="312168"/>
    <lineage>
        <taxon>Bacteria</taxon>
        <taxon>Bacillati</taxon>
        <taxon>Bacillota</taxon>
        <taxon>Clostridia</taxon>
        <taxon>Peptostreptococcales</taxon>
        <taxon>Natronincolaceae</taxon>
        <taxon>Anaerovirgula</taxon>
    </lineage>
</organism>
<proteinExistence type="predicted"/>
<dbReference type="Proteomes" id="UP000198304">
    <property type="component" value="Unassembled WGS sequence"/>
</dbReference>
<reference evidence="1 2" key="1">
    <citation type="submission" date="2017-06" db="EMBL/GenBank/DDBJ databases">
        <authorList>
            <person name="Kim H.J."/>
            <person name="Triplett B.A."/>
        </authorList>
    </citation>
    <scope>NUCLEOTIDE SEQUENCE [LARGE SCALE GENOMIC DNA]</scope>
    <source>
        <strain evidence="1 2">SCA</strain>
    </source>
</reference>
<name>A0A239BTS1_9FIRM</name>
<accession>A0A239BTS1</accession>
<sequence>MKVFDGYPDILIDVVSKRLMGKGDILRKYH</sequence>
<dbReference type="EMBL" id="FZOJ01000004">
    <property type="protein sequence ID" value="SNS11417.1"/>
    <property type="molecule type" value="Genomic_DNA"/>
</dbReference>
<gene>
    <name evidence="1" type="ORF">SAMN05446037_1004139</name>
</gene>
<protein>
    <submittedName>
        <fullName evidence="1">Uncharacterized protein</fullName>
    </submittedName>
</protein>
<evidence type="ECO:0000313" key="1">
    <source>
        <dbReference type="EMBL" id="SNS11417.1"/>
    </source>
</evidence>
<dbReference type="AlphaFoldDB" id="A0A239BTS1"/>
<evidence type="ECO:0000313" key="2">
    <source>
        <dbReference type="Proteomes" id="UP000198304"/>
    </source>
</evidence>
<keyword evidence="2" id="KW-1185">Reference proteome</keyword>